<dbReference type="Pfam" id="PF17667">
    <property type="entry name" value="Pkinase_fungal"/>
    <property type="match status" value="1"/>
</dbReference>
<dbReference type="InterPro" id="IPR040976">
    <property type="entry name" value="Pkinase_fungal"/>
</dbReference>
<name>A0A4Y7T0C4_COPMI</name>
<gene>
    <name evidence="2" type="ORF">FA13DRAFT_1712529</name>
</gene>
<accession>A0A4Y7T0C4</accession>
<comment type="caution">
    <text evidence="2">The sequence shown here is derived from an EMBL/GenBank/DDBJ whole genome shotgun (WGS) entry which is preliminary data.</text>
</comment>
<sequence length="739" mass="83526">MFSMPHILPPQNQFPGHRDITLQKRQISLLSRYHQFPLSRPIFGCQPMRPEGRMALEQACLSAGSHLLGLKGFDKYLVLLLKDENLQCQFGNVVDIFFATLDRIANHQGTCWHPHAFHRATVVACSMLADPVVCRFLQEGWVKEAFIWSAEEKCTVYLLVQALRRRCRVAVGVILAYLGLLGSDCQGPPYYMLGWCFTFPTVSPFLEPPSRLHYGLDSERLGFRCNLEKQLIKLVNPLPNDEQGDSLKPSRELSCTHAYTHSGPRDRNGAQNRSRVGNHILEDSKLTQFTLAPSLGCETESKVFAPLKDIADCLSTVDLDSANTSTDLDMPVSQNSSAGLRRHPTVHWTYASNPDGILPGEQAGSRSRADGYFHCVSAHGEVSPVDVSILCEYGKSGKDAARNHDRLFGAATHLFNQDPVRCALYGLTIEDCNFSLWYFCRSHTAKSRAFNFVENPTTLVKVFISFMFAHSGSLGFDTNIHRVMYSPTDGCPSISYVYQLPFDDNGPGRAHYYRTRQAIYDPHRPYIRGRTTRAWEVEQVRSFDDLERVNDKIVVLRDMWLDDGALTERQIQRSIFASLDNFGAKLKEDATYSPPHFAHFEDGLKDDLKRLFEEDESSTSGTSGHRKGYENYFLSIQEDFLGQLTGDVPTGYKDDPMILSQMRERDPISHPGSSRNPHQFRPKRPYRLIYEECCHDLDALVLLFCAGWVHQDISSGNVLIWTDPAGEKQGKLGDLEFAE</sequence>
<keyword evidence="3" id="KW-1185">Reference proteome</keyword>
<evidence type="ECO:0000313" key="2">
    <source>
        <dbReference type="EMBL" id="TEB27354.1"/>
    </source>
</evidence>
<evidence type="ECO:0000259" key="1">
    <source>
        <dbReference type="Pfam" id="PF17667"/>
    </source>
</evidence>
<dbReference type="Proteomes" id="UP000298030">
    <property type="component" value="Unassembled WGS sequence"/>
</dbReference>
<protein>
    <recommendedName>
        <fullName evidence="1">Fungal-type protein kinase domain-containing protein</fullName>
    </recommendedName>
</protein>
<reference evidence="2 3" key="1">
    <citation type="journal article" date="2019" name="Nat. Ecol. Evol.">
        <title>Megaphylogeny resolves global patterns of mushroom evolution.</title>
        <authorList>
            <person name="Varga T."/>
            <person name="Krizsan K."/>
            <person name="Foldi C."/>
            <person name="Dima B."/>
            <person name="Sanchez-Garcia M."/>
            <person name="Sanchez-Ramirez S."/>
            <person name="Szollosi G.J."/>
            <person name="Szarkandi J.G."/>
            <person name="Papp V."/>
            <person name="Albert L."/>
            <person name="Andreopoulos W."/>
            <person name="Angelini C."/>
            <person name="Antonin V."/>
            <person name="Barry K.W."/>
            <person name="Bougher N.L."/>
            <person name="Buchanan P."/>
            <person name="Buyck B."/>
            <person name="Bense V."/>
            <person name="Catcheside P."/>
            <person name="Chovatia M."/>
            <person name="Cooper J."/>
            <person name="Damon W."/>
            <person name="Desjardin D."/>
            <person name="Finy P."/>
            <person name="Geml J."/>
            <person name="Haridas S."/>
            <person name="Hughes K."/>
            <person name="Justo A."/>
            <person name="Karasinski D."/>
            <person name="Kautmanova I."/>
            <person name="Kiss B."/>
            <person name="Kocsube S."/>
            <person name="Kotiranta H."/>
            <person name="LaButti K.M."/>
            <person name="Lechner B.E."/>
            <person name="Liimatainen K."/>
            <person name="Lipzen A."/>
            <person name="Lukacs Z."/>
            <person name="Mihaltcheva S."/>
            <person name="Morgado L.N."/>
            <person name="Niskanen T."/>
            <person name="Noordeloos M.E."/>
            <person name="Ohm R.A."/>
            <person name="Ortiz-Santana B."/>
            <person name="Ovrebo C."/>
            <person name="Racz N."/>
            <person name="Riley R."/>
            <person name="Savchenko A."/>
            <person name="Shiryaev A."/>
            <person name="Soop K."/>
            <person name="Spirin V."/>
            <person name="Szebenyi C."/>
            <person name="Tomsovsky M."/>
            <person name="Tulloss R.E."/>
            <person name="Uehling J."/>
            <person name="Grigoriev I.V."/>
            <person name="Vagvolgyi C."/>
            <person name="Papp T."/>
            <person name="Martin F.M."/>
            <person name="Miettinen O."/>
            <person name="Hibbett D.S."/>
            <person name="Nagy L.G."/>
        </authorList>
    </citation>
    <scope>NUCLEOTIDE SEQUENCE [LARGE SCALE GENOMIC DNA]</scope>
    <source>
        <strain evidence="2 3">FP101781</strain>
    </source>
</reference>
<dbReference type="OrthoDB" id="312874at2759"/>
<dbReference type="AlphaFoldDB" id="A0A4Y7T0C4"/>
<evidence type="ECO:0000313" key="3">
    <source>
        <dbReference type="Proteomes" id="UP000298030"/>
    </source>
</evidence>
<proteinExistence type="predicted"/>
<feature type="domain" description="Fungal-type protein kinase" evidence="1">
    <location>
        <begin position="386"/>
        <end position="571"/>
    </location>
</feature>
<organism evidence="2 3">
    <name type="scientific">Coprinellus micaceus</name>
    <name type="common">Glistening ink-cap mushroom</name>
    <name type="synonym">Coprinus micaceus</name>
    <dbReference type="NCBI Taxonomy" id="71717"/>
    <lineage>
        <taxon>Eukaryota</taxon>
        <taxon>Fungi</taxon>
        <taxon>Dikarya</taxon>
        <taxon>Basidiomycota</taxon>
        <taxon>Agaricomycotina</taxon>
        <taxon>Agaricomycetes</taxon>
        <taxon>Agaricomycetidae</taxon>
        <taxon>Agaricales</taxon>
        <taxon>Agaricineae</taxon>
        <taxon>Psathyrellaceae</taxon>
        <taxon>Coprinellus</taxon>
    </lineage>
</organism>
<dbReference type="EMBL" id="QPFP01000040">
    <property type="protein sequence ID" value="TEB27354.1"/>
    <property type="molecule type" value="Genomic_DNA"/>
</dbReference>